<keyword evidence="5" id="KW-0539">Nucleus</keyword>
<evidence type="ECO:0000259" key="7">
    <source>
        <dbReference type="PROSITE" id="PS51297"/>
    </source>
</evidence>
<dbReference type="GO" id="GO:0003700">
    <property type="term" value="F:DNA-binding transcription factor activity"/>
    <property type="evidence" value="ECO:0007669"/>
    <property type="project" value="InterPro"/>
</dbReference>
<dbReference type="SUPFAM" id="SSF55455">
    <property type="entry name" value="SRF-like"/>
    <property type="match status" value="1"/>
</dbReference>
<feature type="domain" description="MADS-box" evidence="6">
    <location>
        <begin position="1"/>
        <end position="61"/>
    </location>
</feature>
<name>A0A5B7BPX1_DAVIN</name>
<dbReference type="Gene3D" id="3.40.1810.10">
    <property type="entry name" value="Transcription factor, MADS-box"/>
    <property type="match status" value="1"/>
</dbReference>
<dbReference type="GO" id="GO:0000977">
    <property type="term" value="F:RNA polymerase II transcription regulatory region sequence-specific DNA binding"/>
    <property type="evidence" value="ECO:0007669"/>
    <property type="project" value="InterPro"/>
</dbReference>
<dbReference type="InterPro" id="IPR033896">
    <property type="entry name" value="MEF2-like_N"/>
</dbReference>
<reference evidence="8" key="1">
    <citation type="submission" date="2019-08" db="EMBL/GenBank/DDBJ databases">
        <title>Reference gene set and small RNA set construction with multiple tissues from Davidia involucrata Baill.</title>
        <authorList>
            <person name="Yang H."/>
            <person name="Zhou C."/>
            <person name="Li G."/>
            <person name="Wang J."/>
            <person name="Gao P."/>
            <person name="Wang M."/>
            <person name="Wang R."/>
            <person name="Zhao Y."/>
        </authorList>
    </citation>
    <scope>NUCLEOTIDE SEQUENCE</scope>
    <source>
        <tissue evidence="8">Mixed with DoveR01_LX</tissue>
    </source>
</reference>
<dbReference type="InterPro" id="IPR002487">
    <property type="entry name" value="TF_Kbox"/>
</dbReference>
<dbReference type="GO" id="GO:0045944">
    <property type="term" value="P:positive regulation of transcription by RNA polymerase II"/>
    <property type="evidence" value="ECO:0007669"/>
    <property type="project" value="InterPro"/>
</dbReference>
<evidence type="ECO:0000259" key="6">
    <source>
        <dbReference type="PROSITE" id="PS50066"/>
    </source>
</evidence>
<proteinExistence type="predicted"/>
<dbReference type="Pfam" id="PF00319">
    <property type="entry name" value="SRF-TF"/>
    <property type="match status" value="1"/>
</dbReference>
<evidence type="ECO:0000256" key="2">
    <source>
        <dbReference type="ARBA" id="ARBA00023015"/>
    </source>
</evidence>
<dbReference type="SMART" id="SM00432">
    <property type="entry name" value="MADS"/>
    <property type="match status" value="1"/>
</dbReference>
<gene>
    <name evidence="8" type="ORF">Din_039955</name>
</gene>
<comment type="subcellular location">
    <subcellularLocation>
        <location evidence="1">Nucleus</location>
    </subcellularLocation>
</comment>
<dbReference type="GO" id="GO:0005634">
    <property type="term" value="C:nucleus"/>
    <property type="evidence" value="ECO:0007669"/>
    <property type="project" value="UniProtKB-SubCell"/>
</dbReference>
<dbReference type="PROSITE" id="PS50066">
    <property type="entry name" value="MADS_BOX_2"/>
    <property type="match status" value="1"/>
</dbReference>
<protein>
    <submittedName>
        <fullName evidence="8">Putative agamous-like MADS-box protein AGL12</fullName>
    </submittedName>
</protein>
<evidence type="ECO:0000256" key="5">
    <source>
        <dbReference type="ARBA" id="ARBA00023242"/>
    </source>
</evidence>
<dbReference type="CDD" id="cd00265">
    <property type="entry name" value="MADS_MEF2_like"/>
    <property type="match status" value="1"/>
</dbReference>
<sequence>MARGKVQLKRVENPVHRQVTFCKRRAGLLKKAKELSVLCDAEIGLFIFSPHGKLYELATKGTMQGLIERYMKSTRGTQADQPNEKQVLLESKEEISMLKIEIELLQKGLSWYMSGGGTGTMTLDELHVLEKHLEIWIYHIRSAKMDFMFQEIQLLKNKEGILKAANNYLQEQIDKQFGIANIMPTMTDIPYPLTKQNEIYINSDIC</sequence>
<dbReference type="InterPro" id="IPR050142">
    <property type="entry name" value="MADS-box/MEF2_TF"/>
</dbReference>
<keyword evidence="4" id="KW-0804">Transcription</keyword>
<feature type="domain" description="K-box" evidence="7">
    <location>
        <begin position="88"/>
        <end position="179"/>
    </location>
</feature>
<dbReference type="AlphaFoldDB" id="A0A5B7BPX1"/>
<accession>A0A5B7BPX1</accession>
<dbReference type="InterPro" id="IPR002100">
    <property type="entry name" value="TF_MADSbox"/>
</dbReference>
<dbReference type="InterPro" id="IPR036879">
    <property type="entry name" value="TF_MADSbox_sf"/>
</dbReference>
<dbReference type="Pfam" id="PF01486">
    <property type="entry name" value="K-box"/>
    <property type="match status" value="1"/>
</dbReference>
<keyword evidence="3" id="KW-0238">DNA-binding</keyword>
<dbReference type="PRINTS" id="PR00404">
    <property type="entry name" value="MADSDOMAIN"/>
</dbReference>
<evidence type="ECO:0000256" key="1">
    <source>
        <dbReference type="ARBA" id="ARBA00004123"/>
    </source>
</evidence>
<dbReference type="SMR" id="A0A5B7BPX1"/>
<dbReference type="PROSITE" id="PS51297">
    <property type="entry name" value="K_BOX"/>
    <property type="match status" value="1"/>
</dbReference>
<evidence type="ECO:0000256" key="4">
    <source>
        <dbReference type="ARBA" id="ARBA00023163"/>
    </source>
</evidence>
<dbReference type="PANTHER" id="PTHR48019">
    <property type="entry name" value="SERUM RESPONSE FACTOR HOMOLOG"/>
    <property type="match status" value="1"/>
</dbReference>
<dbReference type="EMBL" id="GHES01039955">
    <property type="protein sequence ID" value="MPA70514.1"/>
    <property type="molecule type" value="Transcribed_RNA"/>
</dbReference>
<keyword evidence="2" id="KW-0805">Transcription regulation</keyword>
<organism evidence="8">
    <name type="scientific">Davidia involucrata</name>
    <name type="common">Dove tree</name>
    <dbReference type="NCBI Taxonomy" id="16924"/>
    <lineage>
        <taxon>Eukaryota</taxon>
        <taxon>Viridiplantae</taxon>
        <taxon>Streptophyta</taxon>
        <taxon>Embryophyta</taxon>
        <taxon>Tracheophyta</taxon>
        <taxon>Spermatophyta</taxon>
        <taxon>Magnoliopsida</taxon>
        <taxon>eudicotyledons</taxon>
        <taxon>Gunneridae</taxon>
        <taxon>Pentapetalae</taxon>
        <taxon>asterids</taxon>
        <taxon>Cornales</taxon>
        <taxon>Nyssaceae</taxon>
        <taxon>Davidia</taxon>
    </lineage>
</organism>
<evidence type="ECO:0000256" key="3">
    <source>
        <dbReference type="ARBA" id="ARBA00023125"/>
    </source>
</evidence>
<evidence type="ECO:0000313" key="8">
    <source>
        <dbReference type="EMBL" id="MPA70514.1"/>
    </source>
</evidence>
<dbReference type="GO" id="GO:0046983">
    <property type="term" value="F:protein dimerization activity"/>
    <property type="evidence" value="ECO:0007669"/>
    <property type="project" value="InterPro"/>
</dbReference>